<evidence type="ECO:0000313" key="9">
    <source>
        <dbReference type="Proteomes" id="UP000631114"/>
    </source>
</evidence>
<keyword evidence="5" id="KW-0560">Oxidoreductase</keyword>
<dbReference type="PANTHER" id="PTHR47956">
    <property type="entry name" value="CYTOCHROME P450 71B11-RELATED"/>
    <property type="match status" value="1"/>
</dbReference>
<keyword evidence="3" id="KW-0812">Transmembrane</keyword>
<protein>
    <recommendedName>
        <fullName evidence="10">Cytochrome P450</fullName>
    </recommendedName>
</protein>
<evidence type="ECO:0000313" key="8">
    <source>
        <dbReference type="EMBL" id="KAF9601930.1"/>
    </source>
</evidence>
<keyword evidence="7" id="KW-0408">Iron</keyword>
<reference evidence="8 9" key="1">
    <citation type="submission" date="2020-10" db="EMBL/GenBank/DDBJ databases">
        <title>The Coptis chinensis genome and diversification of protoberbering-type alkaloids.</title>
        <authorList>
            <person name="Wang B."/>
            <person name="Shu S."/>
            <person name="Song C."/>
            <person name="Liu Y."/>
        </authorList>
    </citation>
    <scope>NUCLEOTIDE SEQUENCE [LARGE SCALE GENOMIC DNA]</scope>
    <source>
        <strain evidence="8">HL-2020</strain>
        <tissue evidence="8">Leaf</tissue>
    </source>
</reference>
<dbReference type="InterPro" id="IPR050193">
    <property type="entry name" value="Cytochrome_P450_71"/>
</dbReference>
<dbReference type="GO" id="GO:0005506">
    <property type="term" value="F:iron ion binding"/>
    <property type="evidence" value="ECO:0007669"/>
    <property type="project" value="InterPro"/>
</dbReference>
<dbReference type="GO" id="GO:0016705">
    <property type="term" value="F:oxidoreductase activity, acting on paired donors, with incorporation or reduction of molecular oxygen"/>
    <property type="evidence" value="ECO:0007669"/>
    <property type="project" value="InterPro"/>
</dbReference>
<dbReference type="InterPro" id="IPR001128">
    <property type="entry name" value="Cyt_P450"/>
</dbReference>
<keyword evidence="7" id="KW-0349">Heme</keyword>
<dbReference type="GO" id="GO:0016020">
    <property type="term" value="C:membrane"/>
    <property type="evidence" value="ECO:0007669"/>
    <property type="project" value="UniProtKB-SubCell"/>
</dbReference>
<dbReference type="Proteomes" id="UP000631114">
    <property type="component" value="Unassembled WGS sequence"/>
</dbReference>
<dbReference type="GO" id="GO:0044550">
    <property type="term" value="P:secondary metabolite biosynthetic process"/>
    <property type="evidence" value="ECO:0007669"/>
    <property type="project" value="UniProtKB-ARBA"/>
</dbReference>
<keyword evidence="4" id="KW-1133">Transmembrane helix</keyword>
<gene>
    <name evidence="8" type="ORF">IFM89_024244</name>
</gene>
<evidence type="ECO:0000256" key="2">
    <source>
        <dbReference type="ARBA" id="ARBA00010617"/>
    </source>
</evidence>
<dbReference type="OrthoDB" id="1055148at2759"/>
<comment type="caution">
    <text evidence="8">The sequence shown here is derived from an EMBL/GenBank/DDBJ whole genome shotgun (WGS) entry which is preliminary data.</text>
</comment>
<feature type="binding site" description="axial binding residue" evidence="7">
    <location>
        <position position="117"/>
    </location>
    <ligand>
        <name>heme</name>
        <dbReference type="ChEBI" id="CHEBI:30413"/>
    </ligand>
    <ligandPart>
        <name>Fe</name>
        <dbReference type="ChEBI" id="CHEBI:18248"/>
    </ligandPart>
</feature>
<dbReference type="GO" id="GO:0004497">
    <property type="term" value="F:monooxygenase activity"/>
    <property type="evidence" value="ECO:0007669"/>
    <property type="project" value="InterPro"/>
</dbReference>
<name>A0A835LNV7_9MAGN</name>
<evidence type="ECO:0000256" key="3">
    <source>
        <dbReference type="ARBA" id="ARBA00022692"/>
    </source>
</evidence>
<comment type="cofactor">
    <cofactor evidence="7">
        <name>heme</name>
        <dbReference type="ChEBI" id="CHEBI:30413"/>
    </cofactor>
</comment>
<proteinExistence type="inferred from homology"/>
<dbReference type="GO" id="GO:0020037">
    <property type="term" value="F:heme binding"/>
    <property type="evidence" value="ECO:0007669"/>
    <property type="project" value="InterPro"/>
</dbReference>
<evidence type="ECO:0000256" key="4">
    <source>
        <dbReference type="ARBA" id="ARBA00022989"/>
    </source>
</evidence>
<comment type="subcellular location">
    <subcellularLocation>
        <location evidence="1">Membrane</location>
        <topology evidence="1">Single-pass membrane protein</topology>
    </subcellularLocation>
</comment>
<comment type="similarity">
    <text evidence="2">Belongs to the cytochrome P450 family.</text>
</comment>
<evidence type="ECO:0000256" key="6">
    <source>
        <dbReference type="ARBA" id="ARBA00023136"/>
    </source>
</evidence>
<organism evidence="8 9">
    <name type="scientific">Coptis chinensis</name>
    <dbReference type="NCBI Taxonomy" id="261450"/>
    <lineage>
        <taxon>Eukaryota</taxon>
        <taxon>Viridiplantae</taxon>
        <taxon>Streptophyta</taxon>
        <taxon>Embryophyta</taxon>
        <taxon>Tracheophyta</taxon>
        <taxon>Spermatophyta</taxon>
        <taxon>Magnoliopsida</taxon>
        <taxon>Ranunculales</taxon>
        <taxon>Ranunculaceae</taxon>
        <taxon>Coptidoideae</taxon>
        <taxon>Coptis</taxon>
    </lineage>
</organism>
<dbReference type="Pfam" id="PF00067">
    <property type="entry name" value="p450"/>
    <property type="match status" value="1"/>
</dbReference>
<evidence type="ECO:0000256" key="1">
    <source>
        <dbReference type="ARBA" id="ARBA00004167"/>
    </source>
</evidence>
<dbReference type="InterPro" id="IPR036396">
    <property type="entry name" value="Cyt_P450_sf"/>
</dbReference>
<dbReference type="SUPFAM" id="SSF48264">
    <property type="entry name" value="Cytochrome P450"/>
    <property type="match status" value="1"/>
</dbReference>
<keyword evidence="6" id="KW-0472">Membrane</keyword>
<dbReference type="AlphaFoldDB" id="A0A835LNV7"/>
<dbReference type="PRINTS" id="PR00463">
    <property type="entry name" value="EP450I"/>
</dbReference>
<evidence type="ECO:0000256" key="7">
    <source>
        <dbReference type="PIRSR" id="PIRSR602401-1"/>
    </source>
</evidence>
<dbReference type="EMBL" id="JADFTS010000006">
    <property type="protein sequence ID" value="KAF9601930.1"/>
    <property type="molecule type" value="Genomic_DNA"/>
</dbReference>
<dbReference type="PANTHER" id="PTHR47956:SF10">
    <property type="entry name" value="CYTOCHROME P450 FAMILY 71 PROTEIN"/>
    <property type="match status" value="1"/>
</dbReference>
<dbReference type="InterPro" id="IPR002401">
    <property type="entry name" value="Cyt_P450_E_grp-I"/>
</dbReference>
<keyword evidence="9" id="KW-1185">Reference proteome</keyword>
<keyword evidence="7" id="KW-0479">Metal-binding</keyword>
<evidence type="ECO:0008006" key="10">
    <source>
        <dbReference type="Google" id="ProtNLM"/>
    </source>
</evidence>
<evidence type="ECO:0000256" key="5">
    <source>
        <dbReference type="ARBA" id="ARBA00023002"/>
    </source>
</evidence>
<dbReference type="Gene3D" id="1.10.630.10">
    <property type="entry name" value="Cytochrome P450"/>
    <property type="match status" value="1"/>
</dbReference>
<accession>A0A835LNV7</accession>
<sequence>MKIAQEEVRRVTGKKLKRNENDISEMEYLKYVIKETLRLHPPLPLMVPRESTTTTTVKGYHVPSKLRVFINACAIQRDPNIWKNPEEFIPERFGNNFIDIKGQDYEYIPFGSGRRGCRGLSFGIAVAELVLANLLCWFDWEFPGGAEEELDMTEAFGLTVNKKTPLHLVPVSNSF</sequence>